<gene>
    <name evidence="1" type="ORF">PR048_022954</name>
</gene>
<evidence type="ECO:0000313" key="2">
    <source>
        <dbReference type="Proteomes" id="UP001159363"/>
    </source>
</evidence>
<proteinExistence type="predicted"/>
<sequence length="136" mass="15551">MRRRYSESELDNKKEACRKRISPNGTRLPHPIVEGTICTDITGRKWRIGRSAGVGGFGEIYLGNDMKSLPLAEHHHICVKTLYLALLLYEYLSDDTSRPVGEDARHVIKVEPHHSGPLFVERNFYVRVAKQEMSEC</sequence>
<dbReference type="Gene3D" id="3.30.200.20">
    <property type="entry name" value="Phosphorylase Kinase, domain 1"/>
    <property type="match status" value="1"/>
</dbReference>
<dbReference type="Proteomes" id="UP001159363">
    <property type="component" value="Chromosome 8"/>
</dbReference>
<reference evidence="1 2" key="1">
    <citation type="submission" date="2023-02" db="EMBL/GenBank/DDBJ databases">
        <title>LHISI_Scaffold_Assembly.</title>
        <authorList>
            <person name="Stuart O.P."/>
            <person name="Cleave R."/>
            <person name="Magrath M.J.L."/>
            <person name="Mikheyev A.S."/>
        </authorList>
    </citation>
    <scope>NUCLEOTIDE SEQUENCE [LARGE SCALE GENOMIC DNA]</scope>
    <source>
        <strain evidence="1">Daus_M_001</strain>
        <tissue evidence="1">Leg muscle</tissue>
    </source>
</reference>
<evidence type="ECO:0000313" key="1">
    <source>
        <dbReference type="EMBL" id="KAJ8875064.1"/>
    </source>
</evidence>
<dbReference type="EMBL" id="JARBHB010000009">
    <property type="protein sequence ID" value="KAJ8875064.1"/>
    <property type="molecule type" value="Genomic_DNA"/>
</dbReference>
<comment type="caution">
    <text evidence="1">The sequence shown here is derived from an EMBL/GenBank/DDBJ whole genome shotgun (WGS) entry which is preliminary data.</text>
</comment>
<name>A0ABQ9GST6_9NEOP</name>
<protein>
    <submittedName>
        <fullName evidence="1">Uncharacterized protein</fullName>
    </submittedName>
</protein>
<keyword evidence="2" id="KW-1185">Reference proteome</keyword>
<organism evidence="1 2">
    <name type="scientific">Dryococelus australis</name>
    <dbReference type="NCBI Taxonomy" id="614101"/>
    <lineage>
        <taxon>Eukaryota</taxon>
        <taxon>Metazoa</taxon>
        <taxon>Ecdysozoa</taxon>
        <taxon>Arthropoda</taxon>
        <taxon>Hexapoda</taxon>
        <taxon>Insecta</taxon>
        <taxon>Pterygota</taxon>
        <taxon>Neoptera</taxon>
        <taxon>Polyneoptera</taxon>
        <taxon>Phasmatodea</taxon>
        <taxon>Verophasmatodea</taxon>
        <taxon>Anareolatae</taxon>
        <taxon>Phasmatidae</taxon>
        <taxon>Eurycanthinae</taxon>
        <taxon>Dryococelus</taxon>
    </lineage>
</organism>
<accession>A0ABQ9GST6</accession>